<dbReference type="CDD" id="cd02440">
    <property type="entry name" value="AdoMet_MTases"/>
    <property type="match status" value="1"/>
</dbReference>
<evidence type="ECO:0000256" key="2">
    <source>
        <dbReference type="ARBA" id="ARBA00029460"/>
    </source>
</evidence>
<dbReference type="GeneID" id="77266823"/>
<proteinExistence type="inferred from homology"/>
<dbReference type="EMBL" id="VJYU01000008">
    <property type="protein sequence ID" value="MBS4240893.1"/>
    <property type="molecule type" value="Genomic_DNA"/>
</dbReference>
<protein>
    <submittedName>
        <fullName evidence="7">Hemolysin</fullName>
    </submittedName>
    <submittedName>
        <fullName evidence="6">TlyA family RNA methyltransferase</fullName>
    </submittedName>
</protein>
<accession>A0A2G4R1B7</accession>
<dbReference type="PANTHER" id="PTHR32319">
    <property type="entry name" value="BACTERIAL HEMOLYSIN-LIKE PROTEIN"/>
    <property type="match status" value="1"/>
</dbReference>
<dbReference type="EMBL" id="LDWY01000065">
    <property type="protein sequence ID" value="PHY90336.1"/>
    <property type="molecule type" value="Genomic_DNA"/>
</dbReference>
<dbReference type="RefSeq" id="WP_099461702.1">
    <property type="nucleotide sequence ID" value="NZ_CP041617.1"/>
</dbReference>
<evidence type="ECO:0000313" key="9">
    <source>
        <dbReference type="Proteomes" id="UP000811399"/>
    </source>
</evidence>
<evidence type="ECO:0000313" key="6">
    <source>
        <dbReference type="EMBL" id="MBS4240893.1"/>
    </source>
</evidence>
<reference evidence="6 9" key="4">
    <citation type="journal article" date="2021" name="Syst. Appl. Microbiol.">
        <title>nCampylobacter vulpis sp. nov. isolated from wild red foxes.</title>
        <authorList>
            <person name="Parisi A."/>
            <person name="Chiara M."/>
            <person name="Caffara M."/>
            <person name="Mion D."/>
            <person name="Miller W.G."/>
            <person name="Caruso M."/>
            <person name="Manzari C."/>
            <person name="Florio D."/>
            <person name="Capozzi L."/>
            <person name="D'Erchia A.M."/>
            <person name="Manzulli V."/>
            <person name="Zanoni R.G."/>
        </authorList>
    </citation>
    <scope>NUCLEOTIDE SEQUENCE [LARGE SCALE GENOMIC DNA]</scope>
    <source>
        <strain evidence="6 9">52/13</strain>
    </source>
</reference>
<dbReference type="InterPro" id="IPR029063">
    <property type="entry name" value="SAM-dependent_MTases_sf"/>
</dbReference>
<dbReference type="PANTHER" id="PTHR32319:SF0">
    <property type="entry name" value="BACTERIAL HEMOLYSIN-LIKE PROTEIN"/>
    <property type="match status" value="1"/>
</dbReference>
<dbReference type="Pfam" id="PF01479">
    <property type="entry name" value="S4"/>
    <property type="match status" value="1"/>
</dbReference>
<evidence type="ECO:0000259" key="5">
    <source>
        <dbReference type="Pfam" id="PF01728"/>
    </source>
</evidence>
<dbReference type="InterPro" id="IPR047048">
    <property type="entry name" value="TlyA"/>
</dbReference>
<feature type="domain" description="Ribosomal RNA methyltransferase FtsJ" evidence="5">
    <location>
        <begin position="59"/>
        <end position="237"/>
    </location>
</feature>
<keyword evidence="9" id="KW-1185">Reference proteome</keyword>
<evidence type="ECO:0000313" key="7">
    <source>
        <dbReference type="EMBL" id="PHY90336.1"/>
    </source>
</evidence>
<dbReference type="GO" id="GO:0008168">
    <property type="term" value="F:methyltransferase activity"/>
    <property type="evidence" value="ECO:0007669"/>
    <property type="project" value="UniProtKB-KW"/>
</dbReference>
<dbReference type="GO" id="GO:0032259">
    <property type="term" value="P:methylation"/>
    <property type="evidence" value="ECO:0007669"/>
    <property type="project" value="UniProtKB-KW"/>
</dbReference>
<dbReference type="Proteomes" id="UP000811399">
    <property type="component" value="Unassembled WGS sequence"/>
</dbReference>
<gene>
    <name evidence="7" type="ORF">AA994_05410</name>
    <name evidence="6" type="ORF">CVU5213_04010</name>
</gene>
<dbReference type="InterPro" id="IPR036986">
    <property type="entry name" value="S4_RNA-bd_sf"/>
</dbReference>
<reference evidence="8" key="2">
    <citation type="submission" date="2015-06" db="EMBL/GenBank/DDBJ databases">
        <authorList>
            <person name="Parisi A."/>
            <person name="Chiara M."/>
            <person name="Florio D."/>
            <person name="Miccolupo A."/>
            <person name="Manzari C."/>
            <person name="Mion D."/>
            <person name="Caruso M."/>
            <person name="D'erchia A.M."/>
            <person name="Zanoni R."/>
        </authorList>
    </citation>
    <scope>NUCLEOTIDE SEQUENCE [LARGE SCALE GENOMIC DNA]</scope>
    <source>
        <strain evidence="8">73/13</strain>
    </source>
</reference>
<dbReference type="SUPFAM" id="SSF55174">
    <property type="entry name" value="Alpha-L RNA-binding motif"/>
    <property type="match status" value="1"/>
</dbReference>
<evidence type="ECO:0000313" key="8">
    <source>
        <dbReference type="Proteomes" id="UP000237472"/>
    </source>
</evidence>
<dbReference type="InterPro" id="IPR002942">
    <property type="entry name" value="S4_RNA-bd"/>
</dbReference>
<dbReference type="SUPFAM" id="SSF53335">
    <property type="entry name" value="S-adenosyl-L-methionine-dependent methyltransferases"/>
    <property type="match status" value="1"/>
</dbReference>
<dbReference type="OrthoDB" id="9784736at2"/>
<dbReference type="InterPro" id="IPR002877">
    <property type="entry name" value="RNA_MeTrfase_FtsJ_dom"/>
</dbReference>
<dbReference type="Proteomes" id="UP000237472">
    <property type="component" value="Unassembled WGS sequence"/>
</dbReference>
<reference evidence="6" key="3">
    <citation type="submission" date="2019-07" db="EMBL/GenBank/DDBJ databases">
        <authorList>
            <person name="Miller W.G."/>
        </authorList>
    </citation>
    <scope>NUCLEOTIDE SEQUENCE</scope>
    <source>
        <strain evidence="6">52/13</strain>
    </source>
</reference>
<name>A0A2G4R1B7_9BACT</name>
<dbReference type="GO" id="GO:0003723">
    <property type="term" value="F:RNA binding"/>
    <property type="evidence" value="ECO:0007669"/>
    <property type="project" value="UniProtKB-KW"/>
</dbReference>
<dbReference type="Pfam" id="PF01728">
    <property type="entry name" value="FtsJ"/>
    <property type="match status" value="1"/>
</dbReference>
<keyword evidence="6" id="KW-0808">Transferase</keyword>
<keyword evidence="1 3" id="KW-0694">RNA-binding</keyword>
<dbReference type="PROSITE" id="PS50889">
    <property type="entry name" value="S4"/>
    <property type="match status" value="1"/>
</dbReference>
<evidence type="ECO:0000259" key="4">
    <source>
        <dbReference type="Pfam" id="PF01479"/>
    </source>
</evidence>
<comment type="similarity">
    <text evidence="2">Belongs to the TlyA family.</text>
</comment>
<feature type="domain" description="RNA-binding S4" evidence="4">
    <location>
        <begin position="7"/>
        <end position="48"/>
    </location>
</feature>
<evidence type="ECO:0000256" key="3">
    <source>
        <dbReference type="PROSITE-ProRule" id="PRU00182"/>
    </source>
</evidence>
<dbReference type="Gene3D" id="3.10.290.10">
    <property type="entry name" value="RNA-binding S4 domain"/>
    <property type="match status" value="1"/>
</dbReference>
<sequence length="239" mass="27640">MLWLRYDLFVAKRLKISRNKALELIQNQKVALNGNFLKPSFVLDETDEELNLELLSEIYVSRAAIKLRDFLEKLPLQLEGLECLDIGSSTGGFVQILLENGVKSVVALDVGKNQLHQNLRQDIRVKSLENMDLREFKSDVKFDLITCDVSFISLLNLLSYIDNLAKRDIVLLFKPQFEVGKEAKRDKKGVLKDEKSLKKARINFEKACFSYAWILEKCELSSLKGKEGNDEFFYHFRKK</sequence>
<dbReference type="Gene3D" id="3.40.50.150">
    <property type="entry name" value="Vaccinia Virus protein VP39"/>
    <property type="match status" value="1"/>
</dbReference>
<reference evidence="7" key="1">
    <citation type="submission" date="2015-06" db="EMBL/GenBank/DDBJ databases">
        <authorList>
            <person name="Hoefler B.C."/>
            <person name="Straight P.D."/>
        </authorList>
    </citation>
    <scope>NUCLEOTIDE SEQUENCE [LARGE SCALE GENOMIC DNA]</scope>
    <source>
        <strain evidence="7">73/13</strain>
    </source>
</reference>
<evidence type="ECO:0000256" key="1">
    <source>
        <dbReference type="ARBA" id="ARBA00022884"/>
    </source>
</evidence>
<organism evidence="7 8">
    <name type="scientific">Campylobacter vulpis</name>
    <dbReference type="NCBI Taxonomy" id="1655500"/>
    <lineage>
        <taxon>Bacteria</taxon>
        <taxon>Pseudomonadati</taxon>
        <taxon>Campylobacterota</taxon>
        <taxon>Epsilonproteobacteria</taxon>
        <taxon>Campylobacterales</taxon>
        <taxon>Campylobacteraceae</taxon>
        <taxon>Campylobacter</taxon>
    </lineage>
</organism>
<dbReference type="AlphaFoldDB" id="A0A2G4R1B7"/>
<keyword evidence="6" id="KW-0489">Methyltransferase</keyword>
<comment type="caution">
    <text evidence="7">The sequence shown here is derived from an EMBL/GenBank/DDBJ whole genome shotgun (WGS) entry which is preliminary data.</text>
</comment>